<feature type="compositionally biased region" description="Low complexity" evidence="1">
    <location>
        <begin position="48"/>
        <end position="70"/>
    </location>
</feature>
<dbReference type="AlphaFoldDB" id="A0AAV2DAD2"/>
<evidence type="ECO:0000256" key="1">
    <source>
        <dbReference type="SAM" id="MobiDB-lite"/>
    </source>
</evidence>
<evidence type="ECO:0000313" key="2">
    <source>
        <dbReference type="EMBL" id="CAL1370839.1"/>
    </source>
</evidence>
<dbReference type="EMBL" id="OZ034815">
    <property type="protein sequence ID" value="CAL1370839.1"/>
    <property type="molecule type" value="Genomic_DNA"/>
</dbReference>
<evidence type="ECO:0000313" key="3">
    <source>
        <dbReference type="Proteomes" id="UP001497516"/>
    </source>
</evidence>
<keyword evidence="3" id="KW-1185">Reference proteome</keyword>
<protein>
    <submittedName>
        <fullName evidence="2">Uncharacterized protein</fullName>
    </submittedName>
</protein>
<proteinExistence type="predicted"/>
<gene>
    <name evidence="2" type="ORF">LTRI10_LOCUS12935</name>
</gene>
<accession>A0AAV2DAD2</accession>
<dbReference type="Proteomes" id="UP001497516">
    <property type="component" value="Chromosome 2"/>
</dbReference>
<name>A0AAV2DAD2_9ROSI</name>
<sequence length="70" mass="7102">MSRPLLSPAVDSNDGETSSPPASPSDHDEEVFPSSPCLRVADITKDFPAATSASPVSSPTSEDSASPSPS</sequence>
<feature type="region of interest" description="Disordered" evidence="1">
    <location>
        <begin position="1"/>
        <end position="70"/>
    </location>
</feature>
<organism evidence="2 3">
    <name type="scientific">Linum trigynum</name>
    <dbReference type="NCBI Taxonomy" id="586398"/>
    <lineage>
        <taxon>Eukaryota</taxon>
        <taxon>Viridiplantae</taxon>
        <taxon>Streptophyta</taxon>
        <taxon>Embryophyta</taxon>
        <taxon>Tracheophyta</taxon>
        <taxon>Spermatophyta</taxon>
        <taxon>Magnoliopsida</taxon>
        <taxon>eudicotyledons</taxon>
        <taxon>Gunneridae</taxon>
        <taxon>Pentapetalae</taxon>
        <taxon>rosids</taxon>
        <taxon>fabids</taxon>
        <taxon>Malpighiales</taxon>
        <taxon>Linaceae</taxon>
        <taxon>Linum</taxon>
    </lineage>
</organism>
<reference evidence="2 3" key="1">
    <citation type="submission" date="2024-04" db="EMBL/GenBank/DDBJ databases">
        <authorList>
            <person name="Fracassetti M."/>
        </authorList>
    </citation>
    <scope>NUCLEOTIDE SEQUENCE [LARGE SCALE GENOMIC DNA]</scope>
</reference>